<feature type="compositionally biased region" description="Basic and acidic residues" evidence="1">
    <location>
        <begin position="24"/>
        <end position="41"/>
    </location>
</feature>
<accession>A0A8K0CJG3</accession>
<reference evidence="2" key="1">
    <citation type="submission" date="2019-08" db="EMBL/GenBank/DDBJ databases">
        <title>The genome of the North American firefly Photinus pyralis.</title>
        <authorList>
            <consortium name="Photinus pyralis genome working group"/>
            <person name="Fallon T.R."/>
            <person name="Sander Lower S.E."/>
            <person name="Weng J.-K."/>
        </authorList>
    </citation>
    <scope>NUCLEOTIDE SEQUENCE</scope>
    <source>
        <strain evidence="2">TRF0915ILg1</strain>
        <tissue evidence="2">Whole body</tissue>
    </source>
</reference>
<evidence type="ECO:0000313" key="2">
    <source>
        <dbReference type="EMBL" id="KAF2887494.1"/>
    </source>
</evidence>
<gene>
    <name evidence="2" type="ORF">ILUMI_18679</name>
</gene>
<evidence type="ECO:0000256" key="1">
    <source>
        <dbReference type="SAM" id="MobiDB-lite"/>
    </source>
</evidence>
<keyword evidence="3" id="KW-1185">Reference proteome</keyword>
<name>A0A8K0CJG3_IGNLU</name>
<sequence>MHHQVWRTRLAIGERDSQLAFTDRCVDKPSESSEPDYDPKSVKPLMSEAEYNLEKQRILQNLQVTRGEVAEIELHTRVRWDNPDACKRRIKREPRALVAQILHSSYQLWKSKRE</sequence>
<proteinExistence type="predicted"/>
<dbReference type="EMBL" id="VTPC01083247">
    <property type="protein sequence ID" value="KAF2887494.1"/>
    <property type="molecule type" value="Genomic_DNA"/>
</dbReference>
<protein>
    <submittedName>
        <fullName evidence="2">Uncharacterized protein</fullName>
    </submittedName>
</protein>
<evidence type="ECO:0000313" key="3">
    <source>
        <dbReference type="Proteomes" id="UP000801492"/>
    </source>
</evidence>
<dbReference type="Proteomes" id="UP000801492">
    <property type="component" value="Unassembled WGS sequence"/>
</dbReference>
<organism evidence="2 3">
    <name type="scientific">Ignelater luminosus</name>
    <name type="common">Cucubano</name>
    <name type="synonym">Pyrophorus luminosus</name>
    <dbReference type="NCBI Taxonomy" id="2038154"/>
    <lineage>
        <taxon>Eukaryota</taxon>
        <taxon>Metazoa</taxon>
        <taxon>Ecdysozoa</taxon>
        <taxon>Arthropoda</taxon>
        <taxon>Hexapoda</taxon>
        <taxon>Insecta</taxon>
        <taxon>Pterygota</taxon>
        <taxon>Neoptera</taxon>
        <taxon>Endopterygota</taxon>
        <taxon>Coleoptera</taxon>
        <taxon>Polyphaga</taxon>
        <taxon>Elateriformia</taxon>
        <taxon>Elateroidea</taxon>
        <taxon>Elateridae</taxon>
        <taxon>Agrypninae</taxon>
        <taxon>Pyrophorini</taxon>
        <taxon>Ignelater</taxon>
    </lineage>
</organism>
<dbReference type="OrthoDB" id="8194943at2759"/>
<feature type="region of interest" description="Disordered" evidence="1">
    <location>
        <begin position="23"/>
        <end position="42"/>
    </location>
</feature>
<feature type="non-terminal residue" evidence="2">
    <location>
        <position position="114"/>
    </location>
</feature>
<comment type="caution">
    <text evidence="2">The sequence shown here is derived from an EMBL/GenBank/DDBJ whole genome shotgun (WGS) entry which is preliminary data.</text>
</comment>
<dbReference type="AlphaFoldDB" id="A0A8K0CJG3"/>